<dbReference type="PATRIC" id="fig|420890.5.peg.400"/>
<gene>
    <name evidence="2" type="ordered locus">LCGL_0403</name>
</gene>
<evidence type="ECO:0000313" key="3">
    <source>
        <dbReference type="Proteomes" id="UP000008520"/>
    </source>
</evidence>
<keyword evidence="1" id="KW-0472">Membrane</keyword>
<dbReference type="AlphaFoldDB" id="F9VC12"/>
<name>F9VC12_LACGL</name>
<dbReference type="KEGG" id="lgv:LCGL_0403"/>
<dbReference type="STRING" id="420890.LCGL_0403"/>
<sequence length="53" mass="6535">MKQKFSLIYFVYLLVFVYFLIFSFSWPLLILSLFSFFIAFYRQYYSVSSFTVL</sequence>
<evidence type="ECO:0000313" key="2">
    <source>
        <dbReference type="EMBL" id="BAK59863.1"/>
    </source>
</evidence>
<dbReference type="Proteomes" id="UP000008520">
    <property type="component" value="Chromosome"/>
</dbReference>
<dbReference type="EMBL" id="AP009333">
    <property type="protein sequence ID" value="BAK59863.1"/>
    <property type="molecule type" value="Genomic_DNA"/>
</dbReference>
<proteinExistence type="predicted"/>
<evidence type="ECO:0000256" key="1">
    <source>
        <dbReference type="SAM" id="Phobius"/>
    </source>
</evidence>
<feature type="transmembrane region" description="Helical" evidence="1">
    <location>
        <begin position="7"/>
        <end position="40"/>
    </location>
</feature>
<reference evidence="2 3" key="1">
    <citation type="journal article" date="2011" name="PLoS ONE">
        <title>Complete genome sequence and comparative analysis of the fish pathogen Lactococcus garvieae.</title>
        <authorList>
            <person name="Morita H."/>
            <person name="Toh H."/>
            <person name="Oshima K."/>
            <person name="Yoshizaki M."/>
            <person name="Kawanishi M."/>
            <person name="Nakaya K."/>
            <person name="Suzuki T."/>
            <person name="Miyauchi E."/>
            <person name="Ishii Y."/>
            <person name="Tanabe S."/>
            <person name="Murakami M."/>
            <person name="Hattori M."/>
        </authorList>
    </citation>
    <scope>NUCLEOTIDE SEQUENCE [LARGE SCALE GENOMIC DNA]</scope>
    <source>
        <strain evidence="2 3">Lg2</strain>
    </source>
</reference>
<protein>
    <submittedName>
        <fullName evidence="2">Truncated competence protein ComEC</fullName>
    </submittedName>
</protein>
<organism evidence="2 3">
    <name type="scientific">Lactococcus garvieae (strain Lg2)</name>
    <name type="common">Enterococcus seriolicida</name>
    <dbReference type="NCBI Taxonomy" id="420890"/>
    <lineage>
        <taxon>Bacteria</taxon>
        <taxon>Bacillati</taxon>
        <taxon>Bacillota</taxon>
        <taxon>Bacilli</taxon>
        <taxon>Lactobacillales</taxon>
        <taxon>Streptococcaceae</taxon>
        <taxon>Lactococcus</taxon>
    </lineage>
</organism>
<keyword evidence="1" id="KW-0812">Transmembrane</keyword>
<accession>F9VC12</accession>
<keyword evidence="1" id="KW-1133">Transmembrane helix</keyword>
<keyword evidence="3" id="KW-1185">Reference proteome</keyword>
<dbReference type="HOGENOM" id="CLU_3062788_0_0_9"/>